<keyword evidence="2" id="KW-0472">Membrane</keyword>
<name>A0A5B7WWL6_9MICC</name>
<feature type="region of interest" description="Disordered" evidence="1">
    <location>
        <begin position="78"/>
        <end position="100"/>
    </location>
</feature>
<keyword evidence="2" id="KW-1133">Transmembrane helix</keyword>
<evidence type="ECO:0000313" key="4">
    <source>
        <dbReference type="Proteomes" id="UP000307000"/>
    </source>
</evidence>
<accession>A0A5B7WWL6</accession>
<organism evidence="3 4">
    <name type="scientific">Glutamicibacter creatinolyticus</name>
    <dbReference type="NCBI Taxonomy" id="162496"/>
    <lineage>
        <taxon>Bacteria</taxon>
        <taxon>Bacillati</taxon>
        <taxon>Actinomycetota</taxon>
        <taxon>Actinomycetes</taxon>
        <taxon>Micrococcales</taxon>
        <taxon>Micrococcaceae</taxon>
        <taxon>Glutamicibacter</taxon>
    </lineage>
</organism>
<evidence type="ECO:0000313" key="3">
    <source>
        <dbReference type="EMBL" id="QCY48319.1"/>
    </source>
</evidence>
<evidence type="ECO:0000256" key="1">
    <source>
        <dbReference type="SAM" id="MobiDB-lite"/>
    </source>
</evidence>
<evidence type="ECO:0000256" key="2">
    <source>
        <dbReference type="SAM" id="Phobius"/>
    </source>
</evidence>
<reference evidence="3 4" key="1">
    <citation type="submission" date="2018-12" db="EMBL/GenBank/DDBJ databases">
        <title>Complete Genome Sequence of Glutamicibacter creatinolyticus strain LGCM259,isolated from an abscess of a 12-year-old mare in Italy.</title>
        <authorList>
            <person name="Santos R.G."/>
            <person name="Silva A.L."/>
            <person name="Seyffert N."/>
            <person name="Castro T.L.P."/>
            <person name="Attili A.R."/>
            <person name="Rifici C."/>
            <person name="Mazzullo G."/>
            <person name="Brenig B."/>
            <person name="Venanzi F."/>
            <person name="Azevedo V."/>
        </authorList>
    </citation>
    <scope>NUCLEOTIDE SEQUENCE [LARGE SCALE GENOMIC DNA]</scope>
    <source>
        <strain evidence="3 4">LGCM 259</strain>
    </source>
</reference>
<protein>
    <submittedName>
        <fullName evidence="3">Uncharacterized protein</fullName>
    </submittedName>
</protein>
<feature type="transmembrane region" description="Helical" evidence="2">
    <location>
        <begin position="21"/>
        <end position="41"/>
    </location>
</feature>
<keyword evidence="4" id="KW-1185">Reference proteome</keyword>
<dbReference type="KEGG" id="gcr:GcLGCM259_2612"/>
<proteinExistence type="predicted"/>
<dbReference type="AlphaFoldDB" id="A0A5B7WWL6"/>
<feature type="transmembrane region" description="Helical" evidence="2">
    <location>
        <begin position="53"/>
        <end position="75"/>
    </location>
</feature>
<gene>
    <name evidence="3" type="ORF">GcLGCM259_2612</name>
</gene>
<sequence>MEILVSNNSPKKQPWSQSIKAPLVFSLVLGIVAAFVGMISVTGGSENDLRIDVGLICFGIAFIASLLVISVLTMASKENDPTLGKGSGVNRASDRPHEKD</sequence>
<dbReference type="RefSeq" id="WP_246049608.1">
    <property type="nucleotide sequence ID" value="NZ_BAAAGL010000015.1"/>
</dbReference>
<dbReference type="EMBL" id="CP034412">
    <property type="protein sequence ID" value="QCY48319.1"/>
    <property type="molecule type" value="Genomic_DNA"/>
</dbReference>
<dbReference type="Proteomes" id="UP000307000">
    <property type="component" value="Chromosome"/>
</dbReference>
<keyword evidence="2" id="KW-0812">Transmembrane</keyword>